<keyword evidence="3" id="KW-1185">Reference proteome</keyword>
<feature type="region of interest" description="Disordered" evidence="1">
    <location>
        <begin position="224"/>
        <end position="304"/>
    </location>
</feature>
<dbReference type="EMBL" id="JAHCVI010000002">
    <property type="protein sequence ID" value="KAG7288606.1"/>
    <property type="molecule type" value="Genomic_DNA"/>
</dbReference>
<feature type="region of interest" description="Disordered" evidence="1">
    <location>
        <begin position="178"/>
        <end position="209"/>
    </location>
</feature>
<evidence type="ECO:0000313" key="2">
    <source>
        <dbReference type="EMBL" id="KAG7288606.1"/>
    </source>
</evidence>
<reference evidence="2" key="1">
    <citation type="submission" date="2023-02" db="EMBL/GenBank/DDBJ databases">
        <authorList>
            <person name="Palmer J.M."/>
        </authorList>
    </citation>
    <scope>NUCLEOTIDE SEQUENCE</scope>
    <source>
        <strain evidence="2">FW57</strain>
    </source>
</reference>
<protein>
    <submittedName>
        <fullName evidence="2">Uncharacterized protein</fullName>
    </submittedName>
</protein>
<evidence type="ECO:0000313" key="3">
    <source>
        <dbReference type="Proteomes" id="UP001197093"/>
    </source>
</evidence>
<dbReference type="AlphaFoldDB" id="A0AAD4EWG0"/>
<evidence type="ECO:0000256" key="1">
    <source>
        <dbReference type="SAM" id="MobiDB-lite"/>
    </source>
</evidence>
<feature type="compositionally biased region" description="Polar residues" evidence="1">
    <location>
        <begin position="248"/>
        <end position="263"/>
    </location>
</feature>
<dbReference type="Proteomes" id="UP001197093">
    <property type="component" value="Unassembled WGS sequence"/>
</dbReference>
<comment type="caution">
    <text evidence="2">The sequence shown here is derived from an EMBL/GenBank/DDBJ whole genome shotgun (WGS) entry which is preliminary data.</text>
</comment>
<accession>A0AAD4EWG0</accession>
<gene>
    <name evidence="2" type="ORF">NEMBOFW57_004960</name>
</gene>
<feature type="compositionally biased region" description="Pro residues" evidence="1">
    <location>
        <begin position="186"/>
        <end position="195"/>
    </location>
</feature>
<name>A0AAD4EWG0_9PEZI</name>
<feature type="compositionally biased region" description="Low complexity" evidence="1">
    <location>
        <begin position="196"/>
        <end position="205"/>
    </location>
</feature>
<proteinExistence type="predicted"/>
<sequence length="304" mass="31456">MGARPAQPAINGNALALKPAVAPELVRHVTNFKTTVTEQLSKRTTAAEAVAMSVINRGLGLAAESTIPEEEGLEKIVLGVFESSRKNLGANQSLHPGLVQTLGNFKNNMIRTLEPKMGKLNAERLILSAVDRVLGFADRSTMPGPESDKKQYDEAENVLISAIQRVVTEHQRTLAAVASVSTPQAAPRPGPPPSAPAAASNTALTGHMPASDYTVSARPIAGAEASPADPLGNPRSEAAAPAACALTTRPSATADPTSHSRANTAGPGAQPEPHATQCHPAGSGSGSGNSHGWEIDDDEDEEKS</sequence>
<feature type="compositionally biased region" description="Acidic residues" evidence="1">
    <location>
        <begin position="295"/>
        <end position="304"/>
    </location>
</feature>
<organism evidence="2 3">
    <name type="scientific">Staphylotrichum longicolle</name>
    <dbReference type="NCBI Taxonomy" id="669026"/>
    <lineage>
        <taxon>Eukaryota</taxon>
        <taxon>Fungi</taxon>
        <taxon>Dikarya</taxon>
        <taxon>Ascomycota</taxon>
        <taxon>Pezizomycotina</taxon>
        <taxon>Sordariomycetes</taxon>
        <taxon>Sordariomycetidae</taxon>
        <taxon>Sordariales</taxon>
        <taxon>Chaetomiaceae</taxon>
        <taxon>Staphylotrichum</taxon>
    </lineage>
</organism>